<proteinExistence type="predicted"/>
<dbReference type="PANTHER" id="PTHR45784">
    <property type="entry name" value="C-TYPE LECTIN DOMAIN FAMILY 20 MEMBER A-RELATED"/>
    <property type="match status" value="1"/>
</dbReference>
<dbReference type="SMART" id="SM00034">
    <property type="entry name" value="CLECT"/>
    <property type="match status" value="1"/>
</dbReference>
<evidence type="ECO:0000259" key="1">
    <source>
        <dbReference type="PROSITE" id="PS50041"/>
    </source>
</evidence>
<dbReference type="InterPro" id="IPR001304">
    <property type="entry name" value="C-type_lectin-like"/>
</dbReference>
<dbReference type="Pfam" id="PF00059">
    <property type="entry name" value="Lectin_C"/>
    <property type="match status" value="1"/>
</dbReference>
<reference evidence="2" key="3">
    <citation type="submission" date="2025-09" db="UniProtKB">
        <authorList>
            <consortium name="Ensembl"/>
        </authorList>
    </citation>
    <scope>IDENTIFICATION</scope>
</reference>
<accession>A0A4W6DS94</accession>
<evidence type="ECO:0000313" key="3">
    <source>
        <dbReference type="Proteomes" id="UP000314980"/>
    </source>
</evidence>
<dbReference type="SUPFAM" id="SSF56436">
    <property type="entry name" value="C-type lectin-like"/>
    <property type="match status" value="1"/>
</dbReference>
<dbReference type="InParanoid" id="A0A4W6DS94"/>
<dbReference type="Ensembl" id="ENSLCAT00010029271.1">
    <property type="protein sequence ID" value="ENSLCAP00010028655.1"/>
    <property type="gene ID" value="ENSLCAG00010013433.1"/>
</dbReference>
<sequence length="165" mass="18839">KTFLFPPDEGRLNCLLCCLSGCVLVCRPQTDGIIRRYTPVSLSKTWDDAQSYCREKYTDLATIQDIAEDAEAQRVASDDSFWIGLHRKLWVWSHGNQDTSFTKWAVGQPENGKCVTITEVGYWTAADCAAQYFFVCYNGESLIKTEMETNQSSRAELIRRLIINY</sequence>
<reference evidence="3" key="1">
    <citation type="submission" date="2015-09" db="EMBL/GenBank/DDBJ databases">
        <authorList>
            <person name="Sai Rama Sridatta P."/>
        </authorList>
    </citation>
    <scope>NUCLEOTIDE SEQUENCE [LARGE SCALE GENOMIC DNA]</scope>
</reference>
<dbReference type="Gene3D" id="3.10.100.10">
    <property type="entry name" value="Mannose-Binding Protein A, subunit A"/>
    <property type="match status" value="1"/>
</dbReference>
<organism evidence="2 3">
    <name type="scientific">Lates calcarifer</name>
    <name type="common">Barramundi</name>
    <name type="synonym">Holocentrus calcarifer</name>
    <dbReference type="NCBI Taxonomy" id="8187"/>
    <lineage>
        <taxon>Eukaryota</taxon>
        <taxon>Metazoa</taxon>
        <taxon>Chordata</taxon>
        <taxon>Craniata</taxon>
        <taxon>Vertebrata</taxon>
        <taxon>Euteleostomi</taxon>
        <taxon>Actinopterygii</taxon>
        <taxon>Neopterygii</taxon>
        <taxon>Teleostei</taxon>
        <taxon>Neoteleostei</taxon>
        <taxon>Acanthomorphata</taxon>
        <taxon>Carangaria</taxon>
        <taxon>Carangaria incertae sedis</taxon>
        <taxon>Centropomidae</taxon>
        <taxon>Lates</taxon>
    </lineage>
</organism>
<reference evidence="2" key="2">
    <citation type="submission" date="2025-08" db="UniProtKB">
        <authorList>
            <consortium name="Ensembl"/>
        </authorList>
    </citation>
    <scope>IDENTIFICATION</scope>
</reference>
<evidence type="ECO:0000313" key="2">
    <source>
        <dbReference type="Ensembl" id="ENSLCAP00010028655.1"/>
    </source>
</evidence>
<feature type="domain" description="C-type lectin" evidence="1">
    <location>
        <begin position="37"/>
        <end position="137"/>
    </location>
</feature>
<dbReference type="PROSITE" id="PS50041">
    <property type="entry name" value="C_TYPE_LECTIN_2"/>
    <property type="match status" value="1"/>
</dbReference>
<name>A0A4W6DS94_LATCA</name>
<dbReference type="Proteomes" id="UP000314980">
    <property type="component" value="Unassembled WGS sequence"/>
</dbReference>
<dbReference type="GeneTree" id="ENSGT01110000267414"/>
<protein>
    <recommendedName>
        <fullName evidence="1">C-type lectin domain-containing protein</fullName>
    </recommendedName>
</protein>
<dbReference type="InterPro" id="IPR016187">
    <property type="entry name" value="CTDL_fold"/>
</dbReference>
<dbReference type="InterPro" id="IPR016186">
    <property type="entry name" value="C-type_lectin-like/link_sf"/>
</dbReference>
<keyword evidence="3" id="KW-1185">Reference proteome</keyword>
<dbReference type="PANTHER" id="PTHR45784:SF5">
    <property type="entry name" value="C-TYPE LECTIN DOMAIN FAMILY 20 MEMBER A-RELATED"/>
    <property type="match status" value="1"/>
</dbReference>
<dbReference type="AlphaFoldDB" id="A0A4W6DS94"/>